<dbReference type="SUPFAM" id="SSF54791">
    <property type="entry name" value="Eukaryotic type KH-domain (KH-domain type I)"/>
    <property type="match status" value="1"/>
</dbReference>
<dbReference type="Gene3D" id="3.30.1370.10">
    <property type="entry name" value="K Homology domain, type 1"/>
    <property type="match status" value="1"/>
</dbReference>
<evidence type="ECO:0000313" key="10">
    <source>
        <dbReference type="Proteomes" id="UP001279681"/>
    </source>
</evidence>
<dbReference type="PANTHER" id="PTHR12826">
    <property type="entry name" value="RIBONUCLEASE Y"/>
    <property type="match status" value="1"/>
</dbReference>
<dbReference type="Pfam" id="PF12072">
    <property type="entry name" value="RNase_Y_N"/>
    <property type="match status" value="1"/>
</dbReference>
<dbReference type="InterPro" id="IPR036612">
    <property type="entry name" value="KH_dom_type_1_sf"/>
</dbReference>
<evidence type="ECO:0000256" key="6">
    <source>
        <dbReference type="NCBIfam" id="TIGR03319"/>
    </source>
</evidence>
<dbReference type="NCBIfam" id="TIGR00277">
    <property type="entry name" value="HDIG"/>
    <property type="match status" value="1"/>
</dbReference>
<evidence type="ECO:0000256" key="7">
    <source>
        <dbReference type="SAM" id="Coils"/>
    </source>
</evidence>
<dbReference type="PANTHER" id="PTHR12826:SF15">
    <property type="entry name" value="RIBONUCLEASE Y"/>
    <property type="match status" value="1"/>
</dbReference>
<keyword evidence="7" id="KW-0175">Coiled coil</keyword>
<evidence type="ECO:0000256" key="4">
    <source>
        <dbReference type="ARBA" id="ARBA00022884"/>
    </source>
</evidence>
<evidence type="ECO:0000256" key="5">
    <source>
        <dbReference type="HAMAP-Rule" id="MF_00335"/>
    </source>
</evidence>
<sequence>MNLILGVGLAIVGFAIIFSIMYKKSTIDKKIEELNNLEDEKLKAKIKAKEMLERAEKESLAKSKEIELKAKETVYQMKEEAEKEIKIAKNELLQKEGRLAKKEETLELKIEKVETRAVELEEVNQALENKKVEIEDLKKVQEETLEKISEMTKNEAKDMLISKLKDDLVHETALAIREYENKLEDEKDRISKRILSTAIGKASSEFVADATVSVVNLPNDEMKGRIIGREGRNIRTIEALTGVDIIIDDTPEAVVLSSFDGVKREVARRAIEKLINDGRIHPGKIEEVVNKSRKEIDKDIVEAGEQALLELGIPGMHMEIIKTLGKLKYRTSYGQNVLTHSIEVAKLAANLAAELGADTKLAKRAGLLHDVGKVLDHDIEASHAIIGGEFLKKFGEKPAVVNAVMAHHNEVEFESVEAILVQASDAISASRPGARRETLSTYLKRLEGLEEIATSFEGVESSYAIQAGREIRIIINPEVVSDDAATKMARDIAKRIEETMQYPGQIKVTILRETRAVEYAK</sequence>
<dbReference type="PROSITE" id="PS50084">
    <property type="entry name" value="KH_TYPE_1"/>
    <property type="match status" value="1"/>
</dbReference>
<dbReference type="RefSeq" id="WP_320313891.1">
    <property type="nucleotide sequence ID" value="NZ_JAVIKH010000010.1"/>
</dbReference>
<evidence type="ECO:0000256" key="2">
    <source>
        <dbReference type="ARBA" id="ARBA00022759"/>
    </source>
</evidence>
<dbReference type="InterPro" id="IPR004088">
    <property type="entry name" value="KH_dom_type_1"/>
</dbReference>
<evidence type="ECO:0000256" key="3">
    <source>
        <dbReference type="ARBA" id="ARBA00022801"/>
    </source>
</evidence>
<reference evidence="10" key="1">
    <citation type="submission" date="2023-07" db="EMBL/GenBank/DDBJ databases">
        <authorList>
            <person name="Colorado M.A."/>
            <person name="Villamil L.M."/>
            <person name="Melo J.F."/>
            <person name="Rodriguez J.A."/>
            <person name="Ruiz R.Y."/>
        </authorList>
    </citation>
    <scope>NUCLEOTIDE SEQUENCE [LARGE SCALE GENOMIC DNA]</scope>
    <source>
        <strain evidence="10">C33</strain>
    </source>
</reference>
<dbReference type="InterPro" id="IPR022711">
    <property type="entry name" value="RNase_Y_N"/>
</dbReference>
<comment type="function">
    <text evidence="5">Endoribonuclease that initiates mRNA decay.</text>
</comment>
<evidence type="ECO:0000259" key="8">
    <source>
        <dbReference type="PROSITE" id="PS51831"/>
    </source>
</evidence>
<dbReference type="NCBIfam" id="TIGR03319">
    <property type="entry name" value="RNase_Y"/>
    <property type="match status" value="1"/>
</dbReference>
<feature type="domain" description="HD" evidence="8">
    <location>
        <begin position="337"/>
        <end position="430"/>
    </location>
</feature>
<evidence type="ECO:0000313" key="9">
    <source>
        <dbReference type="EMBL" id="MDX8336490.1"/>
    </source>
</evidence>
<dbReference type="CDD" id="cd00077">
    <property type="entry name" value="HDc"/>
    <property type="match status" value="1"/>
</dbReference>
<dbReference type="Gene3D" id="1.10.3210.10">
    <property type="entry name" value="Hypothetical protein af1432"/>
    <property type="match status" value="1"/>
</dbReference>
<dbReference type="InterPro" id="IPR017705">
    <property type="entry name" value="Ribonuclease_Y"/>
</dbReference>
<comment type="similarity">
    <text evidence="5">Belongs to the RNase Y family.</text>
</comment>
<evidence type="ECO:0000256" key="1">
    <source>
        <dbReference type="ARBA" id="ARBA00022722"/>
    </source>
</evidence>
<proteinExistence type="inferred from homology"/>
<dbReference type="EC" id="3.1.-.-" evidence="5 6"/>
<dbReference type="InterPro" id="IPR006674">
    <property type="entry name" value="HD_domain"/>
</dbReference>
<comment type="caution">
    <text evidence="9">The sequence shown here is derived from an EMBL/GenBank/DDBJ whole genome shotgun (WGS) entry which is preliminary data.</text>
</comment>
<keyword evidence="1 5" id="KW-0540">Nuclease</keyword>
<organism evidence="9 10">
    <name type="scientific">Candidatus Cetobacterium colombiensis</name>
    <dbReference type="NCBI Taxonomy" id="3073100"/>
    <lineage>
        <taxon>Bacteria</taxon>
        <taxon>Fusobacteriati</taxon>
        <taxon>Fusobacteriota</taxon>
        <taxon>Fusobacteriia</taxon>
        <taxon>Fusobacteriales</taxon>
        <taxon>Fusobacteriaceae</taxon>
        <taxon>Cetobacterium</taxon>
    </lineage>
</organism>
<accession>A0ABU4WDK9</accession>
<dbReference type="InterPro" id="IPR003607">
    <property type="entry name" value="HD/PDEase_dom"/>
</dbReference>
<dbReference type="SMART" id="SM00322">
    <property type="entry name" value="KH"/>
    <property type="match status" value="1"/>
</dbReference>
<name>A0ABU4WDK9_9FUSO</name>
<feature type="coiled-coil region" evidence="7">
    <location>
        <begin position="20"/>
        <end position="189"/>
    </location>
</feature>
<protein>
    <recommendedName>
        <fullName evidence="5 6">Ribonuclease Y</fullName>
        <shortName evidence="5">RNase Y</shortName>
        <ecNumber evidence="5 6">3.1.-.-</ecNumber>
    </recommendedName>
</protein>
<keyword evidence="4 5" id="KW-0694">RNA-binding</keyword>
<keyword evidence="10" id="KW-1185">Reference proteome</keyword>
<dbReference type="Pfam" id="PF00013">
    <property type="entry name" value="KH_1"/>
    <property type="match status" value="1"/>
</dbReference>
<gene>
    <name evidence="5 9" type="primary">rny</name>
    <name evidence="9" type="ORF">RFV38_08280</name>
</gene>
<dbReference type="PROSITE" id="PS51831">
    <property type="entry name" value="HD"/>
    <property type="match status" value="1"/>
</dbReference>
<dbReference type="SMART" id="SM00471">
    <property type="entry name" value="HDc"/>
    <property type="match status" value="1"/>
</dbReference>
<dbReference type="CDD" id="cd22431">
    <property type="entry name" value="KH-I_RNaseY"/>
    <property type="match status" value="1"/>
</dbReference>
<keyword evidence="3 5" id="KW-0378">Hydrolase</keyword>
<dbReference type="Pfam" id="PF01966">
    <property type="entry name" value="HD"/>
    <property type="match status" value="1"/>
</dbReference>
<dbReference type="InterPro" id="IPR006675">
    <property type="entry name" value="HDIG_dom"/>
</dbReference>
<dbReference type="EMBL" id="JAVIKH010000010">
    <property type="protein sequence ID" value="MDX8336490.1"/>
    <property type="molecule type" value="Genomic_DNA"/>
</dbReference>
<keyword evidence="2 5" id="KW-0255">Endonuclease</keyword>
<dbReference type="HAMAP" id="MF_00335">
    <property type="entry name" value="RNase_Y"/>
    <property type="match status" value="1"/>
</dbReference>
<dbReference type="SUPFAM" id="SSF109604">
    <property type="entry name" value="HD-domain/PDEase-like"/>
    <property type="match status" value="1"/>
</dbReference>
<dbReference type="Proteomes" id="UP001279681">
    <property type="component" value="Unassembled WGS sequence"/>
</dbReference>
<dbReference type="InterPro" id="IPR004087">
    <property type="entry name" value="KH_dom"/>
</dbReference>